<gene>
    <name evidence="1" type="ORF">M9H77_05673</name>
</gene>
<name>A0ACC0CHQ4_CATRO</name>
<comment type="caution">
    <text evidence="1">The sequence shown here is derived from an EMBL/GenBank/DDBJ whole genome shotgun (WGS) entry which is preliminary data.</text>
</comment>
<organism evidence="1 2">
    <name type="scientific">Catharanthus roseus</name>
    <name type="common">Madagascar periwinkle</name>
    <name type="synonym">Vinca rosea</name>
    <dbReference type="NCBI Taxonomy" id="4058"/>
    <lineage>
        <taxon>Eukaryota</taxon>
        <taxon>Viridiplantae</taxon>
        <taxon>Streptophyta</taxon>
        <taxon>Embryophyta</taxon>
        <taxon>Tracheophyta</taxon>
        <taxon>Spermatophyta</taxon>
        <taxon>Magnoliopsida</taxon>
        <taxon>eudicotyledons</taxon>
        <taxon>Gunneridae</taxon>
        <taxon>Pentapetalae</taxon>
        <taxon>asterids</taxon>
        <taxon>lamiids</taxon>
        <taxon>Gentianales</taxon>
        <taxon>Apocynaceae</taxon>
        <taxon>Rauvolfioideae</taxon>
        <taxon>Vinceae</taxon>
        <taxon>Catharanthinae</taxon>
        <taxon>Catharanthus</taxon>
    </lineage>
</organism>
<accession>A0ACC0CHQ4</accession>
<evidence type="ECO:0000313" key="1">
    <source>
        <dbReference type="EMBL" id="KAI5684445.1"/>
    </source>
</evidence>
<proteinExistence type="predicted"/>
<reference evidence="2" key="1">
    <citation type="journal article" date="2023" name="Nat. Plants">
        <title>Single-cell RNA sequencing provides a high-resolution roadmap for understanding the multicellular compartmentation of specialized metabolism.</title>
        <authorList>
            <person name="Sun S."/>
            <person name="Shen X."/>
            <person name="Li Y."/>
            <person name="Li Y."/>
            <person name="Wang S."/>
            <person name="Li R."/>
            <person name="Zhang H."/>
            <person name="Shen G."/>
            <person name="Guo B."/>
            <person name="Wei J."/>
            <person name="Xu J."/>
            <person name="St-Pierre B."/>
            <person name="Chen S."/>
            <person name="Sun C."/>
        </authorList>
    </citation>
    <scope>NUCLEOTIDE SEQUENCE [LARGE SCALE GENOMIC DNA]</scope>
</reference>
<keyword evidence="2" id="KW-1185">Reference proteome</keyword>
<protein>
    <submittedName>
        <fullName evidence="1">Uncharacterized protein</fullName>
    </submittedName>
</protein>
<dbReference type="Proteomes" id="UP001060085">
    <property type="component" value="Linkage Group LG01"/>
</dbReference>
<sequence>MIGSSYAWTSQVCFTGEKLTEVKFTSFQSNRSILGFTGIDDPYEPPLKSEIVLHQKLGLEPTEPPPDSAIGSDGFLCTPDPGLQSAGPLSHHDLHPLLGRRAI</sequence>
<dbReference type="EMBL" id="CM044701">
    <property type="protein sequence ID" value="KAI5684445.1"/>
    <property type="molecule type" value="Genomic_DNA"/>
</dbReference>
<evidence type="ECO:0000313" key="2">
    <source>
        <dbReference type="Proteomes" id="UP001060085"/>
    </source>
</evidence>